<feature type="transmembrane region" description="Helical" evidence="8">
    <location>
        <begin position="50"/>
        <end position="67"/>
    </location>
</feature>
<dbReference type="PANTHER" id="PTHR23522">
    <property type="entry name" value="BLL5896 PROTEIN"/>
    <property type="match status" value="1"/>
</dbReference>
<evidence type="ECO:0000313" key="11">
    <source>
        <dbReference type="Proteomes" id="UP001156691"/>
    </source>
</evidence>
<feature type="transmembrane region" description="Helical" evidence="8">
    <location>
        <begin position="252"/>
        <end position="273"/>
    </location>
</feature>
<dbReference type="InterPro" id="IPR036259">
    <property type="entry name" value="MFS_trans_sf"/>
</dbReference>
<evidence type="ECO:0000256" key="3">
    <source>
        <dbReference type="ARBA" id="ARBA00022475"/>
    </source>
</evidence>
<evidence type="ECO:0000256" key="4">
    <source>
        <dbReference type="ARBA" id="ARBA00022519"/>
    </source>
</evidence>
<keyword evidence="5 8" id="KW-0812">Transmembrane</keyword>
<dbReference type="EMBL" id="BSNS01000008">
    <property type="protein sequence ID" value="GLQ54624.1"/>
    <property type="molecule type" value="Genomic_DNA"/>
</dbReference>
<evidence type="ECO:0000256" key="7">
    <source>
        <dbReference type="ARBA" id="ARBA00023136"/>
    </source>
</evidence>
<dbReference type="NCBIfam" id="NF037955">
    <property type="entry name" value="mfs"/>
    <property type="match status" value="1"/>
</dbReference>
<keyword evidence="7 8" id="KW-0472">Membrane</keyword>
<dbReference type="PANTHER" id="PTHR23522:SF10">
    <property type="entry name" value="3-PHENYLPROPIONIC ACID TRANSPORTER-RELATED"/>
    <property type="match status" value="1"/>
</dbReference>
<dbReference type="SUPFAM" id="SSF103473">
    <property type="entry name" value="MFS general substrate transporter"/>
    <property type="match status" value="1"/>
</dbReference>
<proteinExistence type="predicted"/>
<keyword evidence="6 8" id="KW-1133">Transmembrane helix</keyword>
<evidence type="ECO:0000256" key="2">
    <source>
        <dbReference type="ARBA" id="ARBA00022448"/>
    </source>
</evidence>
<feature type="transmembrane region" description="Helical" evidence="8">
    <location>
        <begin position="163"/>
        <end position="180"/>
    </location>
</feature>
<dbReference type="InterPro" id="IPR024989">
    <property type="entry name" value="MFS_assoc_dom"/>
</dbReference>
<reference evidence="11" key="1">
    <citation type="journal article" date="2019" name="Int. J. Syst. Evol. Microbiol.">
        <title>The Global Catalogue of Microorganisms (GCM) 10K type strain sequencing project: providing services to taxonomists for standard genome sequencing and annotation.</title>
        <authorList>
            <consortium name="The Broad Institute Genomics Platform"/>
            <consortium name="The Broad Institute Genome Sequencing Center for Infectious Disease"/>
            <person name="Wu L."/>
            <person name="Ma J."/>
        </authorList>
    </citation>
    <scope>NUCLEOTIDE SEQUENCE [LARGE SCALE GENOMIC DNA]</scope>
    <source>
        <strain evidence="11">NBRC 112416</strain>
    </source>
</reference>
<dbReference type="Proteomes" id="UP001156691">
    <property type="component" value="Unassembled WGS sequence"/>
</dbReference>
<feature type="transmembrane region" description="Helical" evidence="8">
    <location>
        <begin position="138"/>
        <end position="157"/>
    </location>
</feature>
<evidence type="ECO:0000259" key="9">
    <source>
        <dbReference type="Pfam" id="PF12832"/>
    </source>
</evidence>
<feature type="transmembrane region" description="Helical" evidence="8">
    <location>
        <begin position="79"/>
        <end position="97"/>
    </location>
</feature>
<keyword evidence="11" id="KW-1185">Reference proteome</keyword>
<dbReference type="Gene3D" id="1.20.1250.20">
    <property type="entry name" value="MFS general substrate transporter like domains"/>
    <property type="match status" value="2"/>
</dbReference>
<dbReference type="Pfam" id="PF12832">
    <property type="entry name" value="MFS_1_like"/>
    <property type="match status" value="1"/>
</dbReference>
<evidence type="ECO:0000256" key="8">
    <source>
        <dbReference type="SAM" id="Phobius"/>
    </source>
</evidence>
<name>A0ABQ5W3H6_9HYPH</name>
<evidence type="ECO:0000256" key="5">
    <source>
        <dbReference type="ARBA" id="ARBA00022692"/>
    </source>
</evidence>
<feature type="transmembrane region" description="Helical" evidence="8">
    <location>
        <begin position="18"/>
        <end position="38"/>
    </location>
</feature>
<sequence length="409" mass="44456">MGPTLAARLASPAARTGVYYASLFMTGAVSNPFLPIWLTERGVAPQEIGFINAAPIFAMIAINLVVGRIADRASDWRTVIVAGSIFAAIPPFFLLLTDGYLPVLIIWTLLIVPFQAIAPVVDAATYRMARRNGYDFGAIRVWGTIGFVVMTLVAGLVLDWQGAVAFVPLLIAVSLVRAALSLQLPLFRGHDDHFRPTYPIDAPISPLVAVRRGELWKPWFILTLIGASLLHGSHMMQMGFGALIWAEAGLPGWVIGILWAVAPTAEILAMFYFERITRRFAARHLIVIGCICGVIRWWGFGLEPDVWVLIALQTLHLATVGLTFLGITHFIANWTSEDIAAEAQSFFMMIRQVVTVIALVGFGYLAGAFGAGAFFVASLLSGLGAVMVFASLVLMNPKVEKAELKGVFR</sequence>
<accession>A0ABQ5W3H6</accession>
<feature type="transmembrane region" description="Helical" evidence="8">
    <location>
        <begin position="219"/>
        <end position="246"/>
    </location>
</feature>
<keyword evidence="2" id="KW-0813">Transport</keyword>
<gene>
    <name evidence="10" type="ORF">GCM10010862_18830</name>
</gene>
<protein>
    <submittedName>
        <fullName evidence="10">MFS transporter</fullName>
    </submittedName>
</protein>
<dbReference type="RefSeq" id="WP_284340074.1">
    <property type="nucleotide sequence ID" value="NZ_BSNS01000008.1"/>
</dbReference>
<feature type="domain" description="Major facilitator superfamily associated" evidence="9">
    <location>
        <begin position="28"/>
        <end position="351"/>
    </location>
</feature>
<keyword evidence="3" id="KW-1003">Cell membrane</keyword>
<evidence type="ECO:0000313" key="10">
    <source>
        <dbReference type="EMBL" id="GLQ54624.1"/>
    </source>
</evidence>
<keyword evidence="4" id="KW-0997">Cell inner membrane</keyword>
<feature type="transmembrane region" description="Helical" evidence="8">
    <location>
        <begin position="103"/>
        <end position="126"/>
    </location>
</feature>
<feature type="transmembrane region" description="Helical" evidence="8">
    <location>
        <begin position="346"/>
        <end position="366"/>
    </location>
</feature>
<feature type="transmembrane region" description="Helical" evidence="8">
    <location>
        <begin position="372"/>
        <end position="395"/>
    </location>
</feature>
<comment type="caution">
    <text evidence="10">The sequence shown here is derived from an EMBL/GenBank/DDBJ whole genome shotgun (WGS) entry which is preliminary data.</text>
</comment>
<evidence type="ECO:0000256" key="6">
    <source>
        <dbReference type="ARBA" id="ARBA00022989"/>
    </source>
</evidence>
<feature type="transmembrane region" description="Helical" evidence="8">
    <location>
        <begin position="306"/>
        <end position="334"/>
    </location>
</feature>
<dbReference type="PIRSF" id="PIRSF004925">
    <property type="entry name" value="HcaT"/>
    <property type="match status" value="1"/>
</dbReference>
<feature type="transmembrane region" description="Helical" evidence="8">
    <location>
        <begin position="280"/>
        <end position="300"/>
    </location>
</feature>
<organism evidence="10 11">
    <name type="scientific">Devosia nitrariae</name>
    <dbReference type="NCBI Taxonomy" id="2071872"/>
    <lineage>
        <taxon>Bacteria</taxon>
        <taxon>Pseudomonadati</taxon>
        <taxon>Pseudomonadota</taxon>
        <taxon>Alphaproteobacteria</taxon>
        <taxon>Hyphomicrobiales</taxon>
        <taxon>Devosiaceae</taxon>
        <taxon>Devosia</taxon>
    </lineage>
</organism>
<dbReference type="InterPro" id="IPR026032">
    <property type="entry name" value="HcaT-like"/>
</dbReference>
<evidence type="ECO:0000256" key="1">
    <source>
        <dbReference type="ARBA" id="ARBA00004429"/>
    </source>
</evidence>
<comment type="subcellular location">
    <subcellularLocation>
        <location evidence="1">Cell inner membrane</location>
        <topology evidence="1">Multi-pass membrane protein</topology>
    </subcellularLocation>
</comment>